<feature type="non-terminal residue" evidence="2">
    <location>
        <position position="1"/>
    </location>
</feature>
<gene>
    <name evidence="2" type="ORF">S01H1_77160</name>
</gene>
<protein>
    <submittedName>
        <fullName evidence="2">Uncharacterized protein</fullName>
    </submittedName>
</protein>
<keyword evidence="1" id="KW-0812">Transmembrane</keyword>
<organism evidence="2">
    <name type="scientific">marine sediment metagenome</name>
    <dbReference type="NCBI Taxonomy" id="412755"/>
    <lineage>
        <taxon>unclassified sequences</taxon>
        <taxon>metagenomes</taxon>
        <taxon>ecological metagenomes</taxon>
    </lineage>
</organism>
<evidence type="ECO:0000256" key="1">
    <source>
        <dbReference type="SAM" id="Phobius"/>
    </source>
</evidence>
<keyword evidence="1" id="KW-0472">Membrane</keyword>
<feature type="transmembrane region" description="Helical" evidence="1">
    <location>
        <begin position="184"/>
        <end position="206"/>
    </location>
</feature>
<feature type="transmembrane region" description="Helical" evidence="1">
    <location>
        <begin position="125"/>
        <end position="148"/>
    </location>
</feature>
<dbReference type="EMBL" id="BARS01051841">
    <property type="protein sequence ID" value="GAG49210.1"/>
    <property type="molecule type" value="Genomic_DNA"/>
</dbReference>
<name>X0Y0K5_9ZZZZ</name>
<dbReference type="AlphaFoldDB" id="X0Y0K5"/>
<comment type="caution">
    <text evidence="2">The sequence shown here is derived from an EMBL/GenBank/DDBJ whole genome shotgun (WGS) entry which is preliminary data.</text>
</comment>
<proteinExistence type="predicted"/>
<evidence type="ECO:0000313" key="2">
    <source>
        <dbReference type="EMBL" id="GAG49210.1"/>
    </source>
</evidence>
<keyword evidence="1" id="KW-1133">Transmembrane helix</keyword>
<feature type="transmembrane region" description="Helical" evidence="1">
    <location>
        <begin position="102"/>
        <end position="118"/>
    </location>
</feature>
<accession>X0Y0K5</accession>
<feature type="transmembrane region" description="Helical" evidence="1">
    <location>
        <begin position="41"/>
        <end position="72"/>
    </location>
</feature>
<reference evidence="2" key="1">
    <citation type="journal article" date="2014" name="Front. Microbiol.">
        <title>High frequency of phylogenetically diverse reductive dehalogenase-homologous genes in deep subseafloor sedimentary metagenomes.</title>
        <authorList>
            <person name="Kawai M."/>
            <person name="Futagami T."/>
            <person name="Toyoda A."/>
            <person name="Takaki Y."/>
            <person name="Nishi S."/>
            <person name="Hori S."/>
            <person name="Arai W."/>
            <person name="Tsubouchi T."/>
            <person name="Morono Y."/>
            <person name="Uchiyama I."/>
            <person name="Ito T."/>
            <person name="Fujiyama A."/>
            <person name="Inagaki F."/>
            <person name="Takami H."/>
        </authorList>
    </citation>
    <scope>NUCLEOTIDE SEQUENCE</scope>
    <source>
        <strain evidence="2">Expedition CK06-06</strain>
    </source>
</reference>
<feature type="transmembrane region" description="Helical" evidence="1">
    <location>
        <begin position="160"/>
        <end position="177"/>
    </location>
</feature>
<sequence>LLENGEQKEINKFVDYINKNRLGVLKTYLGFTGIKAKKETLIFYAILYIVPFIIEIKAGSIYLLITLFLNFITSVSFDYKYPGSWGACKTELKEIPCCGSHLGTYLMSSMFMFYIYISKNNKSRFIILFLTFLYLIGMIIIDTCIINNNLPICFQLDFHASWFLQSLIIFGLIYYASNPYKLKIVVFGRIIFAIFIIYIIFGIILFKIGTDIDMDKFYNYYLRNNIKLSS</sequence>